<protein>
    <submittedName>
        <fullName evidence="1">Uncharacterized protein</fullName>
    </submittedName>
</protein>
<gene>
    <name evidence="1" type="ORF">ILEXP_LOCUS39795</name>
</gene>
<evidence type="ECO:0000313" key="2">
    <source>
        <dbReference type="Proteomes" id="UP001642360"/>
    </source>
</evidence>
<name>A0ABC8TMZ6_9AQUA</name>
<proteinExistence type="predicted"/>
<reference evidence="1 2" key="1">
    <citation type="submission" date="2024-02" db="EMBL/GenBank/DDBJ databases">
        <authorList>
            <person name="Vignale AGUSTIN F."/>
            <person name="Sosa J E."/>
            <person name="Modenutti C."/>
        </authorList>
    </citation>
    <scope>NUCLEOTIDE SEQUENCE [LARGE SCALE GENOMIC DNA]</scope>
</reference>
<comment type="caution">
    <text evidence="1">The sequence shown here is derived from an EMBL/GenBank/DDBJ whole genome shotgun (WGS) entry which is preliminary data.</text>
</comment>
<organism evidence="1 2">
    <name type="scientific">Ilex paraguariensis</name>
    <name type="common">yerba mate</name>
    <dbReference type="NCBI Taxonomy" id="185542"/>
    <lineage>
        <taxon>Eukaryota</taxon>
        <taxon>Viridiplantae</taxon>
        <taxon>Streptophyta</taxon>
        <taxon>Embryophyta</taxon>
        <taxon>Tracheophyta</taxon>
        <taxon>Spermatophyta</taxon>
        <taxon>Magnoliopsida</taxon>
        <taxon>eudicotyledons</taxon>
        <taxon>Gunneridae</taxon>
        <taxon>Pentapetalae</taxon>
        <taxon>asterids</taxon>
        <taxon>campanulids</taxon>
        <taxon>Aquifoliales</taxon>
        <taxon>Aquifoliaceae</taxon>
        <taxon>Ilex</taxon>
    </lineage>
</organism>
<sequence length="113" mass="13116">MQLYRSSFHLQIMPSYLRYKMTEKVLKSGVNFSQTSVFSRILDACRVLLLLGVIDPSYPSGCSIFPLAQYEVVQPCMVSFSSGHMAEKEYVEWNHLRTTIKMIVSLELYLRRL</sequence>
<keyword evidence="2" id="KW-1185">Reference proteome</keyword>
<dbReference type="Proteomes" id="UP001642360">
    <property type="component" value="Unassembled WGS sequence"/>
</dbReference>
<dbReference type="AlphaFoldDB" id="A0ABC8TMZ6"/>
<evidence type="ECO:0000313" key="1">
    <source>
        <dbReference type="EMBL" id="CAK9170306.1"/>
    </source>
</evidence>
<dbReference type="EMBL" id="CAUOFW020005476">
    <property type="protein sequence ID" value="CAK9170306.1"/>
    <property type="molecule type" value="Genomic_DNA"/>
</dbReference>
<accession>A0ABC8TMZ6</accession>